<evidence type="ECO:0000256" key="1">
    <source>
        <dbReference type="ARBA" id="ARBA00023015"/>
    </source>
</evidence>
<evidence type="ECO:0000259" key="4">
    <source>
        <dbReference type="Pfam" id="PF00717"/>
    </source>
</evidence>
<dbReference type="InterPro" id="IPR039418">
    <property type="entry name" value="LexA-like"/>
</dbReference>
<sequence length="258" mass="29722">MTHIYDALLRIEKLYDCKTATDTANLLGMPKMTFFDNRRKALEDYKKIEQLKNEQNPVKKAILEKTINANGKKQYINSLYLSFIELAARDNLNLNWVFYNQLPIYNNEEKIAKVVQNYYLSEHLNDDSVAIPYFTDIKASAGNGYINSEDKTSDFIVLPKSMISGKKLNAIKVYGDSMSPNIKPDSIILIDLDKKELKNNTVFALRYEDEVYVKRIEDHGDTILLKSDNIQYSTIVTKRNKIFIIGQVVSTILDKNIE</sequence>
<feature type="domain" description="Peptidase S24/S26A/S26B/S26C" evidence="4">
    <location>
        <begin position="138"/>
        <end position="249"/>
    </location>
</feature>
<dbReference type="GO" id="GO:0003677">
    <property type="term" value="F:DNA binding"/>
    <property type="evidence" value="ECO:0007669"/>
    <property type="project" value="UniProtKB-KW"/>
</dbReference>
<accession>A0AA96CVF4</accession>
<dbReference type="SUPFAM" id="SSF51306">
    <property type="entry name" value="LexA/Signal peptidase"/>
    <property type="match status" value="1"/>
</dbReference>
<reference evidence="5" key="1">
    <citation type="submission" date="2023-09" db="EMBL/GenBank/DDBJ databases">
        <title>Arcobacter tbilisiensis sp. nov. isolated from chicken meat in Tbilisi, Georgia.</title>
        <authorList>
            <person name="Matthias R."/>
            <person name="Zautner A.E."/>
        </authorList>
    </citation>
    <scope>NUCLEOTIDE SEQUENCE</scope>
    <source>
        <strain evidence="5">LEO 107</strain>
    </source>
</reference>
<dbReference type="AlphaFoldDB" id="A0AA96CVF4"/>
<dbReference type="Gene3D" id="2.10.109.10">
    <property type="entry name" value="Umud Fragment, subunit A"/>
    <property type="match status" value="1"/>
</dbReference>
<dbReference type="PANTHER" id="PTHR40661">
    <property type="match status" value="1"/>
</dbReference>
<evidence type="ECO:0000256" key="2">
    <source>
        <dbReference type="ARBA" id="ARBA00023125"/>
    </source>
</evidence>
<keyword evidence="1" id="KW-0805">Transcription regulation</keyword>
<dbReference type="PANTHER" id="PTHR40661:SF3">
    <property type="entry name" value="FELS-1 PROPHAGE TRANSCRIPTIONAL REGULATOR"/>
    <property type="match status" value="1"/>
</dbReference>
<dbReference type="EMBL" id="CP134846">
    <property type="protein sequence ID" value="WNL16270.1"/>
    <property type="molecule type" value="Genomic_DNA"/>
</dbReference>
<organism evidence="5">
    <name type="scientific">Arcobacter sp. AZ-2023</name>
    <dbReference type="NCBI Taxonomy" id="3074453"/>
    <lineage>
        <taxon>Bacteria</taxon>
        <taxon>Pseudomonadati</taxon>
        <taxon>Campylobacterota</taxon>
        <taxon>Epsilonproteobacteria</taxon>
        <taxon>Campylobacterales</taxon>
        <taxon>Arcobacteraceae</taxon>
        <taxon>Arcobacter</taxon>
    </lineage>
</organism>
<gene>
    <name evidence="5" type="ORF">RJG54_08605</name>
</gene>
<protein>
    <submittedName>
        <fullName evidence="5">S24 family peptidase</fullName>
    </submittedName>
</protein>
<dbReference type="InterPro" id="IPR036286">
    <property type="entry name" value="LexA/Signal_pep-like_sf"/>
</dbReference>
<keyword evidence="3" id="KW-0804">Transcription</keyword>
<dbReference type="InterPro" id="IPR015927">
    <property type="entry name" value="Peptidase_S24_S26A/B/C"/>
</dbReference>
<proteinExistence type="predicted"/>
<dbReference type="Pfam" id="PF00717">
    <property type="entry name" value="Peptidase_S24"/>
    <property type="match status" value="1"/>
</dbReference>
<dbReference type="CDD" id="cd06529">
    <property type="entry name" value="S24_LexA-like"/>
    <property type="match status" value="1"/>
</dbReference>
<evidence type="ECO:0000313" key="5">
    <source>
        <dbReference type="EMBL" id="WNL16270.1"/>
    </source>
</evidence>
<name>A0AA96CVF4_9BACT</name>
<evidence type="ECO:0000256" key="3">
    <source>
        <dbReference type="ARBA" id="ARBA00023163"/>
    </source>
</evidence>
<keyword evidence="2" id="KW-0238">DNA-binding</keyword>